<dbReference type="Pfam" id="PF01955">
    <property type="entry name" value="CbiZ"/>
    <property type="match status" value="1"/>
</dbReference>
<dbReference type="GeneID" id="42368203"/>
<comment type="caution">
    <text evidence="1">The sequence shown here is derived from an EMBL/GenBank/DDBJ whole genome shotgun (WGS) entry which is preliminary data.</text>
</comment>
<accession>A0A847TQY7</accession>
<dbReference type="OrthoDB" id="157452at2157"/>
<protein>
    <submittedName>
        <fullName evidence="1">Adenosylcobinamide amidohydrolase</fullName>
    </submittedName>
</protein>
<dbReference type="AlphaFoldDB" id="A0A847TQY7"/>
<dbReference type="Proteomes" id="UP000608662">
    <property type="component" value="Unassembled WGS sequence"/>
</dbReference>
<dbReference type="EMBL" id="WOYG01000001">
    <property type="protein sequence ID" value="NLV08452.1"/>
    <property type="molecule type" value="Genomic_DNA"/>
</dbReference>
<dbReference type="PANTHER" id="PTHR35336:SF5">
    <property type="entry name" value="ADENOSYLCOBINAMIDE AMIDOHYDROLASE"/>
    <property type="match status" value="1"/>
</dbReference>
<dbReference type="GO" id="GO:0016787">
    <property type="term" value="F:hydrolase activity"/>
    <property type="evidence" value="ECO:0007669"/>
    <property type="project" value="UniProtKB-KW"/>
</dbReference>
<keyword evidence="1" id="KW-0378">Hydrolase</keyword>
<dbReference type="PANTHER" id="PTHR35336">
    <property type="entry name" value="ADENOSYLCOBINAMIDE AMIDOHYDROLASE"/>
    <property type="match status" value="1"/>
</dbReference>
<dbReference type="InterPro" id="IPR002808">
    <property type="entry name" value="AdoCbi_amidolase"/>
</dbReference>
<dbReference type="RefSeq" id="WP_153554327.1">
    <property type="nucleotide sequence ID" value="NZ_WOYG01000001.1"/>
</dbReference>
<sequence length="241" mass="24948">MFEAQIRDGVCQCRGDGSRWLGTGPAGGYRRADAVYNVTVPAGFDRTDLSSYVVERRRRAGFETDGPGLLTGVDVTHARCASVGPVAVLATVGLSNPAALPLDPGSHEGNRAEDTDDAWRPGTVNLVVGTDRALGDGTLAELLATCVEAKAATLSQLVGVPGTTSDAVLVGTVTHGDPADFAGSATTVGSAARACVREAVRASFEARYADDEPPASVAEAQYGVTTDRQADVFAPRNCEHD</sequence>
<gene>
    <name evidence="1" type="ORF">GOC74_00685</name>
</gene>
<proteinExistence type="predicted"/>
<name>A0A847TQY7_9EURY</name>
<evidence type="ECO:0000313" key="2">
    <source>
        <dbReference type="Proteomes" id="UP000608662"/>
    </source>
</evidence>
<evidence type="ECO:0000313" key="1">
    <source>
        <dbReference type="EMBL" id="NLV08452.1"/>
    </source>
</evidence>
<organism evidence="1 2">
    <name type="scientific">Halomicrobium mukohataei</name>
    <dbReference type="NCBI Taxonomy" id="57705"/>
    <lineage>
        <taxon>Archaea</taxon>
        <taxon>Methanobacteriati</taxon>
        <taxon>Methanobacteriota</taxon>
        <taxon>Stenosarchaea group</taxon>
        <taxon>Halobacteria</taxon>
        <taxon>Halobacteriales</taxon>
        <taxon>Haloarculaceae</taxon>
        <taxon>Halomicrobium</taxon>
    </lineage>
</organism>
<dbReference type="InterPro" id="IPR052209">
    <property type="entry name" value="CbiZ"/>
</dbReference>
<reference evidence="1" key="1">
    <citation type="submission" date="2019-12" db="EMBL/GenBank/DDBJ databases">
        <title>Whole-genome sequence of Halomicrobium mukohataei pws1.</title>
        <authorList>
            <person name="Verma D.K."/>
            <person name="Gopal K."/>
            <person name="Prasad E.S."/>
        </authorList>
    </citation>
    <scope>NUCLEOTIDE SEQUENCE</scope>
    <source>
        <strain evidence="1">Pws1</strain>
    </source>
</reference>